<reference evidence="3" key="1">
    <citation type="submission" date="2017-09" db="EMBL/GenBank/DDBJ databases">
        <title>Depth-based differentiation of microbial function through sediment-hosted aquifers and enrichment of novel symbionts in the deep terrestrial subsurface.</title>
        <authorList>
            <person name="Probst A.J."/>
            <person name="Ladd B."/>
            <person name="Jarett J.K."/>
            <person name="Geller-Mcgrath D.E."/>
            <person name="Sieber C.M.K."/>
            <person name="Emerson J.B."/>
            <person name="Anantharaman K."/>
            <person name="Thomas B.C."/>
            <person name="Malmstrom R."/>
            <person name="Stieglmeier M."/>
            <person name="Klingl A."/>
            <person name="Woyke T."/>
            <person name="Ryan C.M."/>
            <person name="Banfield J.F."/>
        </authorList>
    </citation>
    <scope>NUCLEOTIDE SEQUENCE [LARGE SCALE GENOMIC DNA]</scope>
</reference>
<evidence type="ECO:0000313" key="2">
    <source>
        <dbReference type="EMBL" id="PJC52585.1"/>
    </source>
</evidence>
<organism evidence="2 3">
    <name type="scientific">Candidatus Magasanikbacteria bacterium CG_4_9_14_0_2_um_filter_42_11</name>
    <dbReference type="NCBI Taxonomy" id="1974643"/>
    <lineage>
        <taxon>Bacteria</taxon>
        <taxon>Candidatus Magasanikiibacteriota</taxon>
    </lineage>
</organism>
<dbReference type="InterPro" id="IPR039564">
    <property type="entry name" value="Peptidase_C39-like"/>
</dbReference>
<dbReference type="AlphaFoldDB" id="A0A2M8FA27"/>
<gene>
    <name evidence="2" type="ORF">CO030_02080</name>
</gene>
<dbReference type="Pfam" id="PF13529">
    <property type="entry name" value="Peptidase_C39_2"/>
    <property type="match status" value="1"/>
</dbReference>
<feature type="domain" description="Peptidase C39-like" evidence="1">
    <location>
        <begin position="47"/>
        <end position="101"/>
    </location>
</feature>
<evidence type="ECO:0000259" key="1">
    <source>
        <dbReference type="Pfam" id="PF13529"/>
    </source>
</evidence>
<accession>A0A2M8FA27</accession>
<protein>
    <recommendedName>
        <fullName evidence="1">Peptidase C39-like domain-containing protein</fullName>
    </recommendedName>
</protein>
<comment type="caution">
    <text evidence="2">The sequence shown here is derived from an EMBL/GenBank/DDBJ whole genome shotgun (WGS) entry which is preliminary data.</text>
</comment>
<name>A0A2M8FA27_9BACT</name>
<proteinExistence type="predicted"/>
<dbReference type="EMBL" id="PFRH01000072">
    <property type="protein sequence ID" value="PJC52585.1"/>
    <property type="molecule type" value="Genomic_DNA"/>
</dbReference>
<evidence type="ECO:0000313" key="3">
    <source>
        <dbReference type="Proteomes" id="UP000231456"/>
    </source>
</evidence>
<sequence length="256" mass="28527">MQKKGILELFDMKHVLFPESFDENVSMIADVINNFLPWSARVVEQPTLDMMKAELDAGRPIIVPAYASSLQNVYFRGFFPYHMLVLSGYDDTEQTFIAEDPGTQYGHAYRYSYDTIMSAMHDFLPGNVAGGSKRVLFTSPDLGSTADTDGDRDGLTKAQEFTYGTVSYVFDSDGDGFGDGIELQFGYLATKNEQAVIQQGALLIAPGSPQVYYMDAGTKHHVTSEAVFFRNGWNWQMLEWISDRMIGNIPTGSPLT</sequence>
<dbReference type="Gene3D" id="3.90.70.10">
    <property type="entry name" value="Cysteine proteinases"/>
    <property type="match status" value="1"/>
</dbReference>
<dbReference type="Proteomes" id="UP000231456">
    <property type="component" value="Unassembled WGS sequence"/>
</dbReference>